<keyword evidence="1" id="KW-0472">Membrane</keyword>
<dbReference type="OrthoDB" id="6344411at2759"/>
<dbReference type="InterPro" id="IPR005515">
    <property type="entry name" value="VOMI"/>
</dbReference>
<organism evidence="2 3">
    <name type="scientific">Carassius auratus</name>
    <name type="common">Goldfish</name>
    <dbReference type="NCBI Taxonomy" id="7957"/>
    <lineage>
        <taxon>Eukaryota</taxon>
        <taxon>Metazoa</taxon>
        <taxon>Chordata</taxon>
        <taxon>Craniata</taxon>
        <taxon>Vertebrata</taxon>
        <taxon>Euteleostomi</taxon>
        <taxon>Actinopterygii</taxon>
        <taxon>Neopterygii</taxon>
        <taxon>Teleostei</taxon>
        <taxon>Ostariophysi</taxon>
        <taxon>Cypriniformes</taxon>
        <taxon>Cyprinidae</taxon>
        <taxon>Cyprininae</taxon>
        <taxon>Carassius</taxon>
    </lineage>
</organism>
<protein>
    <submittedName>
        <fullName evidence="3">Vitelline membrane outer layer protein 1-like</fullName>
    </submittedName>
</protein>
<gene>
    <name evidence="3" type="primary">LOC113039082</name>
</gene>
<dbReference type="GO" id="GO:0005615">
    <property type="term" value="C:extracellular space"/>
    <property type="evidence" value="ECO:0007669"/>
    <property type="project" value="TreeGrafter"/>
</dbReference>
<reference evidence="3" key="1">
    <citation type="submission" date="2025-08" db="UniProtKB">
        <authorList>
            <consortium name="RefSeq"/>
        </authorList>
    </citation>
    <scope>IDENTIFICATION</scope>
    <source>
        <strain evidence="3">Wakin</strain>
        <tissue evidence="3">Muscle</tissue>
    </source>
</reference>
<dbReference type="AlphaFoldDB" id="A0A6P6IYA4"/>
<dbReference type="PANTHER" id="PTHR18841:SF0">
    <property type="entry name" value="VITELLINE MEMBRANE OUTER LAYER 1 HOMOLOG A-RELATED"/>
    <property type="match status" value="1"/>
</dbReference>
<sequence>MVVHSLCLLDPLIHFISILIHQARSAAMHHFIFMMFSLLLITGLQVSIQTGEKRVERSIDRNYKSELTVPNGGGWGSWGQREMCPAGTYAAGFSLKVEAPIDGDDTALNGIRLHCIASKASSNSFRSYSTVQSDVGSWGQWTDIAWCPSGFLTAFQLRVERSQGDGDDTAANNIIFRCSEGYLLGGGTNWGDWGSWSQQCGGKGICGLKTRIELPQGRGDDTALNDVTMFCCN</sequence>
<dbReference type="GeneID" id="113039082"/>
<evidence type="ECO:0000313" key="2">
    <source>
        <dbReference type="Proteomes" id="UP000515129"/>
    </source>
</evidence>
<keyword evidence="1" id="KW-1133">Transmembrane helix</keyword>
<evidence type="ECO:0000313" key="3">
    <source>
        <dbReference type="RefSeq" id="XP_026052764.1"/>
    </source>
</evidence>
<dbReference type="Gene3D" id="2.100.10.20">
    <property type="entry name" value="Vitelline membrane outer layer protein I (VOMI)"/>
    <property type="match status" value="1"/>
</dbReference>
<dbReference type="KEGG" id="caua:113039082"/>
<evidence type="ECO:0000256" key="1">
    <source>
        <dbReference type="SAM" id="Phobius"/>
    </source>
</evidence>
<name>A0A6P6IYA4_CARAU</name>
<accession>A0A6P6IYA4</accession>
<dbReference type="SUPFAM" id="SSF51092">
    <property type="entry name" value="Vitelline membrane outer protein-I (VMO-I)"/>
    <property type="match status" value="1"/>
</dbReference>
<feature type="transmembrane region" description="Helical" evidence="1">
    <location>
        <begin position="27"/>
        <end position="48"/>
    </location>
</feature>
<dbReference type="CDD" id="cd00220">
    <property type="entry name" value="VMO-I"/>
    <property type="match status" value="1"/>
</dbReference>
<dbReference type="Proteomes" id="UP000515129">
    <property type="component" value="Chromosome 21"/>
</dbReference>
<dbReference type="RefSeq" id="XP_026052764.1">
    <property type="nucleotide sequence ID" value="XM_026196979.1"/>
</dbReference>
<keyword evidence="1" id="KW-0812">Transmembrane</keyword>
<dbReference type="InterPro" id="IPR036706">
    <property type="entry name" value="VOMI_sf"/>
</dbReference>
<keyword evidence="2" id="KW-1185">Reference proteome</keyword>
<dbReference type="PANTHER" id="PTHR18841">
    <property type="entry name" value="VITELLINE MEMBRANE OUTER LAYER PROTEIN I-RELATED"/>
    <property type="match status" value="1"/>
</dbReference>
<dbReference type="Pfam" id="PF03762">
    <property type="entry name" value="VOMI"/>
    <property type="match status" value="1"/>
</dbReference>
<proteinExistence type="predicted"/>